<dbReference type="PANTHER" id="PTHR10791">
    <property type="entry name" value="RAG1-ACTIVATING PROTEIN 1"/>
    <property type="match status" value="1"/>
</dbReference>
<dbReference type="EMBL" id="JBGFUD010001634">
    <property type="protein sequence ID" value="MFH4976554.1"/>
    <property type="molecule type" value="Genomic_DNA"/>
</dbReference>
<evidence type="ECO:0000256" key="12">
    <source>
        <dbReference type="ARBA" id="ARBA00023136"/>
    </source>
</evidence>
<organism evidence="14 15">
    <name type="scientific">Gnathostoma spinigerum</name>
    <dbReference type="NCBI Taxonomy" id="75299"/>
    <lineage>
        <taxon>Eukaryota</taxon>
        <taxon>Metazoa</taxon>
        <taxon>Ecdysozoa</taxon>
        <taxon>Nematoda</taxon>
        <taxon>Chromadorea</taxon>
        <taxon>Rhabditida</taxon>
        <taxon>Spirurina</taxon>
        <taxon>Gnathostomatomorpha</taxon>
        <taxon>Gnathostomatoidea</taxon>
        <taxon>Gnathostomatidae</taxon>
        <taxon>Gnathostoma</taxon>
    </lineage>
</organism>
<evidence type="ECO:0000256" key="6">
    <source>
        <dbReference type="ARBA" id="ARBA00022475"/>
    </source>
</evidence>
<keyword evidence="8 13" id="KW-0812">Transmembrane</keyword>
<evidence type="ECO:0000256" key="1">
    <source>
        <dbReference type="ARBA" id="ARBA00004651"/>
    </source>
</evidence>
<proteinExistence type="inferred from homology"/>
<keyword evidence="9" id="KW-0677">Repeat</keyword>
<evidence type="ECO:0000256" key="13">
    <source>
        <dbReference type="SAM" id="Phobius"/>
    </source>
</evidence>
<feature type="transmembrane region" description="Helical" evidence="13">
    <location>
        <begin position="98"/>
        <end position="120"/>
    </location>
</feature>
<feature type="transmembrane region" description="Helical" evidence="13">
    <location>
        <begin position="126"/>
        <end position="150"/>
    </location>
</feature>
<name>A0ABD6EEJ8_9BILA</name>
<evidence type="ECO:0000256" key="3">
    <source>
        <dbReference type="ARBA" id="ARBA00007809"/>
    </source>
</evidence>
<feature type="transmembrane region" description="Helical" evidence="13">
    <location>
        <begin position="186"/>
        <end position="208"/>
    </location>
</feature>
<dbReference type="FunFam" id="1.20.1280.290:FF:000004">
    <property type="entry name" value="Sugar transporter SWEET"/>
    <property type="match status" value="1"/>
</dbReference>
<keyword evidence="10 13" id="KW-1133">Transmembrane helix</keyword>
<keyword evidence="12 13" id="KW-0472">Membrane</keyword>
<feature type="transmembrane region" description="Helical" evidence="13">
    <location>
        <begin position="42"/>
        <end position="59"/>
    </location>
</feature>
<evidence type="ECO:0000256" key="2">
    <source>
        <dbReference type="ARBA" id="ARBA00004653"/>
    </source>
</evidence>
<dbReference type="PANTHER" id="PTHR10791:SF43">
    <property type="entry name" value="SUGAR TRANSPORTER SWEET-RELATED"/>
    <property type="match status" value="1"/>
</dbReference>
<dbReference type="Gene3D" id="1.20.1280.290">
    <property type="match status" value="2"/>
</dbReference>
<comment type="similarity">
    <text evidence="3">Belongs to the SWEET sugar transporter family.</text>
</comment>
<evidence type="ECO:0000256" key="7">
    <source>
        <dbReference type="ARBA" id="ARBA00022597"/>
    </source>
</evidence>
<keyword evidence="6" id="KW-1003">Cell membrane</keyword>
<evidence type="ECO:0000256" key="11">
    <source>
        <dbReference type="ARBA" id="ARBA00023034"/>
    </source>
</evidence>
<feature type="transmembrane region" description="Helical" evidence="13">
    <location>
        <begin position="162"/>
        <end position="180"/>
    </location>
</feature>
<dbReference type="GO" id="GO:0005886">
    <property type="term" value="C:plasma membrane"/>
    <property type="evidence" value="ECO:0007669"/>
    <property type="project" value="UniProtKB-SubCell"/>
</dbReference>
<comment type="caution">
    <text evidence="14">The sequence shown here is derived from an EMBL/GenBank/DDBJ whole genome shotgun (WGS) entry which is preliminary data.</text>
</comment>
<dbReference type="GO" id="GO:0000139">
    <property type="term" value="C:Golgi membrane"/>
    <property type="evidence" value="ECO:0007669"/>
    <property type="project" value="UniProtKB-SubCell"/>
</dbReference>
<comment type="subcellular location">
    <subcellularLocation>
        <location evidence="1">Cell membrane</location>
        <topology evidence="1">Multi-pass membrane protein</topology>
    </subcellularLocation>
    <subcellularLocation>
        <location evidence="2">Golgi apparatus membrane</location>
        <topology evidence="2">Multi-pass membrane protein</topology>
    </subcellularLocation>
</comment>
<evidence type="ECO:0000256" key="4">
    <source>
        <dbReference type="ARBA" id="ARBA00021741"/>
    </source>
</evidence>
<dbReference type="InterPro" id="IPR047664">
    <property type="entry name" value="SWEET"/>
</dbReference>
<sequence length="348" mass="38890">MLYDELTPLKVLSFTAFGTTVAMLFCGLPICYNIWKRKSSDGFSVMPFWVGVLSGSFWLRYGLLKMDYTMISVNVAAIIIMLNYLAFYSYFCTPKKTILLKILALLSIISTMLLLVEIFGRRSVDALGFTCMALNIASFGAPLAGIKVVISHHTCETMPLPLCIANFLVSLQWMFYGILIQDIYLIVPNGTGVLLSIVQLSLFVIFPLHTSDQSLIERILVRSNKKQGSSTSIWSSINETIQNNRTMPTRRRRSTTNKVSEGIEEVISRTRQYSIPIVVKNYDTLQESPSVISVEKLAKVLEISDDDSSPTTPVNNEALHSLPPTEAIIVPSYPKIPMVQADDTIFTM</sequence>
<feature type="transmembrane region" description="Helical" evidence="13">
    <location>
        <begin position="12"/>
        <end position="35"/>
    </location>
</feature>
<evidence type="ECO:0000256" key="5">
    <source>
        <dbReference type="ARBA" id="ARBA00022448"/>
    </source>
</evidence>
<protein>
    <recommendedName>
        <fullName evidence="4">Sugar transporter SWEET1</fullName>
    </recommendedName>
</protein>
<accession>A0ABD6EEJ8</accession>
<evidence type="ECO:0000256" key="9">
    <source>
        <dbReference type="ARBA" id="ARBA00022737"/>
    </source>
</evidence>
<dbReference type="Pfam" id="PF03083">
    <property type="entry name" value="MtN3_slv"/>
    <property type="match status" value="2"/>
</dbReference>
<evidence type="ECO:0000313" key="14">
    <source>
        <dbReference type="EMBL" id="MFH4976554.1"/>
    </source>
</evidence>
<feature type="transmembrane region" description="Helical" evidence="13">
    <location>
        <begin position="71"/>
        <end position="91"/>
    </location>
</feature>
<reference evidence="14 15" key="1">
    <citation type="submission" date="2024-08" db="EMBL/GenBank/DDBJ databases">
        <title>Gnathostoma spinigerum genome.</title>
        <authorList>
            <person name="Gonzalez-Bertolin B."/>
            <person name="Monzon S."/>
            <person name="Zaballos A."/>
            <person name="Jimenez P."/>
            <person name="Dekumyoy P."/>
            <person name="Varona S."/>
            <person name="Cuesta I."/>
            <person name="Sumanam S."/>
            <person name="Adisakwattana P."/>
            <person name="Gasser R.B."/>
            <person name="Hernandez-Gonzalez A."/>
            <person name="Young N.D."/>
            <person name="Perteguer M.J."/>
        </authorList>
    </citation>
    <scope>NUCLEOTIDE SEQUENCE [LARGE SCALE GENOMIC DNA]</scope>
    <source>
        <strain evidence="14">AL3</strain>
        <tissue evidence="14">Liver</tissue>
    </source>
</reference>
<evidence type="ECO:0000256" key="8">
    <source>
        <dbReference type="ARBA" id="ARBA00022692"/>
    </source>
</evidence>
<keyword evidence="11" id="KW-0333">Golgi apparatus</keyword>
<evidence type="ECO:0000256" key="10">
    <source>
        <dbReference type="ARBA" id="ARBA00022989"/>
    </source>
</evidence>
<keyword evidence="5" id="KW-0813">Transport</keyword>
<keyword evidence="15" id="KW-1185">Reference proteome</keyword>
<gene>
    <name evidence="14" type="ORF">AB6A40_003263</name>
</gene>
<evidence type="ECO:0000313" key="15">
    <source>
        <dbReference type="Proteomes" id="UP001608902"/>
    </source>
</evidence>
<dbReference type="InterPro" id="IPR004316">
    <property type="entry name" value="SWEET_rpt"/>
</dbReference>
<dbReference type="Proteomes" id="UP001608902">
    <property type="component" value="Unassembled WGS sequence"/>
</dbReference>
<dbReference type="AlphaFoldDB" id="A0ABD6EEJ8"/>
<keyword evidence="7" id="KW-0762">Sugar transport</keyword>